<proteinExistence type="predicted"/>
<dbReference type="AlphaFoldDB" id="A0A1V6PM47"/>
<keyword evidence="2" id="KW-1185">Reference proteome</keyword>
<protein>
    <submittedName>
        <fullName evidence="1">Uncharacterized protein</fullName>
    </submittedName>
</protein>
<evidence type="ECO:0000313" key="1">
    <source>
        <dbReference type="EMBL" id="OQD77742.1"/>
    </source>
</evidence>
<dbReference type="OrthoDB" id="4812032at2759"/>
<name>A0A1V6PM47_PENDC</name>
<sequence>MQNLQVPEIQELALLTDHEFPFFLPIPQNGDDLETTALKMQRLAHVLSSGHSLSVGPGHVSTPGQKQTAEEFARDRMTSPEMTQWPPMQTFSRRAIAMDIIWRRQGTVPENAAWLTINMSFLAPLVKAVTKIIGAEEHFQKNQRLADHDIAEIKMLKRVNAIAEGNVTRERERLRMLSDSIHKSQALLKKRVNDILEKPTGGS</sequence>
<gene>
    <name evidence="1" type="ORF">PENDEC_c002G03493</name>
</gene>
<evidence type="ECO:0000313" key="2">
    <source>
        <dbReference type="Proteomes" id="UP000191522"/>
    </source>
</evidence>
<reference evidence="2" key="1">
    <citation type="journal article" date="2017" name="Nat. Microbiol.">
        <title>Global analysis of biosynthetic gene clusters reveals vast potential of secondary metabolite production in Penicillium species.</title>
        <authorList>
            <person name="Nielsen J.C."/>
            <person name="Grijseels S."/>
            <person name="Prigent S."/>
            <person name="Ji B."/>
            <person name="Dainat J."/>
            <person name="Nielsen K.F."/>
            <person name="Frisvad J.C."/>
            <person name="Workman M."/>
            <person name="Nielsen J."/>
        </authorList>
    </citation>
    <scope>NUCLEOTIDE SEQUENCE [LARGE SCALE GENOMIC DNA]</scope>
    <source>
        <strain evidence="2">IBT 11843</strain>
    </source>
</reference>
<dbReference type="Proteomes" id="UP000191522">
    <property type="component" value="Unassembled WGS sequence"/>
</dbReference>
<comment type="caution">
    <text evidence="1">The sequence shown here is derived from an EMBL/GenBank/DDBJ whole genome shotgun (WGS) entry which is preliminary data.</text>
</comment>
<accession>A0A1V6PM47</accession>
<organism evidence="1 2">
    <name type="scientific">Penicillium decumbens</name>
    <dbReference type="NCBI Taxonomy" id="69771"/>
    <lineage>
        <taxon>Eukaryota</taxon>
        <taxon>Fungi</taxon>
        <taxon>Dikarya</taxon>
        <taxon>Ascomycota</taxon>
        <taxon>Pezizomycotina</taxon>
        <taxon>Eurotiomycetes</taxon>
        <taxon>Eurotiomycetidae</taxon>
        <taxon>Eurotiales</taxon>
        <taxon>Aspergillaceae</taxon>
        <taxon>Penicillium</taxon>
    </lineage>
</organism>
<dbReference type="EMBL" id="MDYL01000002">
    <property type="protein sequence ID" value="OQD77742.1"/>
    <property type="molecule type" value="Genomic_DNA"/>
</dbReference>